<sequence length="262" mass="28922">MKRAKHRREKRKSKSKKIGLTFLLLIVLCLAAGGTAIYFRPSLLQDLLAKIQFSGSSSSSATKGSSSSESSQSDLPKVSSTDWNLILVNRDNQQEEKTPDLTQIGEIQVDSRIAENTRQFLAAAQAIAPEETLISGYRSRAEQEELYNEKVAGEVAKGLSNEEAVSIVLKQVQLPGASEHQTGLAIDMSVPEGQEDELAAKIAELTPQYGFVLRYPDGKSDVTGVDFENWHYRYVGVENAQYMQKHNLVLEEYIALLKSAGK</sequence>
<dbReference type="EMBL" id="CDMW01000001">
    <property type="protein sequence ID" value="CEL91129.1"/>
    <property type="molecule type" value="Genomic_DNA"/>
</dbReference>
<dbReference type="CDD" id="cd14852">
    <property type="entry name" value="LD-carboxypeptidase"/>
    <property type="match status" value="1"/>
</dbReference>
<feature type="region of interest" description="Disordered" evidence="1">
    <location>
        <begin position="56"/>
        <end position="77"/>
    </location>
</feature>
<dbReference type="InterPro" id="IPR058193">
    <property type="entry name" value="VanY/YodJ_core_dom"/>
</dbReference>
<dbReference type="GO" id="GO:0006508">
    <property type="term" value="P:proteolysis"/>
    <property type="evidence" value="ECO:0007669"/>
    <property type="project" value="InterPro"/>
</dbReference>
<dbReference type="EC" id="3.4.16.4" evidence="3"/>
<dbReference type="Pfam" id="PF02557">
    <property type="entry name" value="VanY"/>
    <property type="match status" value="1"/>
</dbReference>
<evidence type="ECO:0000313" key="3">
    <source>
        <dbReference type="EMBL" id="CEL91129.1"/>
    </source>
</evidence>
<feature type="compositionally biased region" description="Low complexity" evidence="1">
    <location>
        <begin position="56"/>
        <end position="73"/>
    </location>
</feature>
<dbReference type="InterPro" id="IPR052179">
    <property type="entry name" value="DD-CPase-like"/>
</dbReference>
<dbReference type="SUPFAM" id="SSF55166">
    <property type="entry name" value="Hedgehog/DD-peptidase"/>
    <property type="match status" value="1"/>
</dbReference>
<dbReference type="PANTHER" id="PTHR34385:SF1">
    <property type="entry name" value="PEPTIDOGLYCAN L-ALANYL-D-GLUTAMATE ENDOPEPTIDASE CWLK"/>
    <property type="match status" value="1"/>
</dbReference>
<dbReference type="GO" id="GO:0009002">
    <property type="term" value="F:serine-type D-Ala-D-Ala carboxypeptidase activity"/>
    <property type="evidence" value="ECO:0007669"/>
    <property type="project" value="UniProtKB-EC"/>
</dbReference>
<dbReference type="PANTHER" id="PTHR34385">
    <property type="entry name" value="D-ALANYL-D-ALANINE CARBOXYPEPTIDASE"/>
    <property type="match status" value="1"/>
</dbReference>
<evidence type="ECO:0000313" key="4">
    <source>
        <dbReference type="Proteomes" id="UP000183504"/>
    </source>
</evidence>
<dbReference type="Proteomes" id="UP000183504">
    <property type="component" value="Unassembled WGS sequence"/>
</dbReference>
<name>A0A0B7GT09_STRSA</name>
<dbReference type="InterPro" id="IPR009045">
    <property type="entry name" value="Zn_M74/Hedgehog-like"/>
</dbReference>
<proteinExistence type="predicted"/>
<dbReference type="Gene3D" id="3.30.1380.10">
    <property type="match status" value="1"/>
</dbReference>
<reference evidence="3 4" key="1">
    <citation type="submission" date="2015-01" db="EMBL/GenBank/DDBJ databases">
        <authorList>
            <person name="Pelicic Vladimir"/>
        </authorList>
    </citation>
    <scope>NUCLEOTIDE SEQUENCE [LARGE SCALE GENOMIC DNA]</scope>
    <source>
        <strain evidence="3 4">2908</strain>
    </source>
</reference>
<dbReference type="AlphaFoldDB" id="A0A0B7GT09"/>
<accession>A0A0B7GT09</accession>
<dbReference type="RefSeq" id="WP_072074583.1">
    <property type="nucleotide sequence ID" value="NZ_CDMW01000001.1"/>
</dbReference>
<evidence type="ECO:0000256" key="1">
    <source>
        <dbReference type="SAM" id="MobiDB-lite"/>
    </source>
</evidence>
<keyword evidence="3" id="KW-0645">Protease</keyword>
<evidence type="ECO:0000259" key="2">
    <source>
        <dbReference type="Pfam" id="PF02557"/>
    </source>
</evidence>
<gene>
    <name evidence="3" type="ORF">SSV_1851</name>
</gene>
<dbReference type="InterPro" id="IPR003709">
    <property type="entry name" value="VanY-like_core_dom"/>
</dbReference>
<protein>
    <submittedName>
        <fullName evidence="3">D-alanyl-D-alanine carboxypeptidase</fullName>
        <ecNumber evidence="3">3.4.16.4</ecNumber>
    </submittedName>
</protein>
<organism evidence="3 4">
    <name type="scientific">Streptococcus sanguinis</name>
    <dbReference type="NCBI Taxonomy" id="1305"/>
    <lineage>
        <taxon>Bacteria</taxon>
        <taxon>Bacillati</taxon>
        <taxon>Bacillota</taxon>
        <taxon>Bacilli</taxon>
        <taxon>Lactobacillales</taxon>
        <taxon>Streptococcaceae</taxon>
        <taxon>Streptococcus</taxon>
    </lineage>
</organism>
<keyword evidence="3" id="KW-0121">Carboxypeptidase</keyword>
<feature type="domain" description="D-alanyl-D-alanine carboxypeptidase-like core" evidence="2">
    <location>
        <begin position="107"/>
        <end position="236"/>
    </location>
</feature>
<keyword evidence="3" id="KW-0378">Hydrolase</keyword>